<dbReference type="RefSeq" id="XP_027614828.1">
    <property type="nucleotide sequence ID" value="XM_027759027.1"/>
</dbReference>
<sequence length="114" mass="12953">MCTFALANLKFLHRAAGPMRWLLLTSGWQLRVRLFTRQHINPINLYLRSHRSPTSFNLMCVAQGFLQCQKLLLDTILDINSSECSNSLYSVLDCIPPEIPAEAHQLSLGRGVNR</sequence>
<accession>A0A401GNW5</accession>
<keyword evidence="2" id="KW-1185">Reference proteome</keyword>
<gene>
    <name evidence="1" type="ORF">SCP_0509740</name>
</gene>
<protein>
    <submittedName>
        <fullName evidence="1">Uncharacterized protein</fullName>
    </submittedName>
</protein>
<proteinExistence type="predicted"/>
<evidence type="ECO:0000313" key="1">
    <source>
        <dbReference type="EMBL" id="GBE83915.1"/>
    </source>
</evidence>
<reference evidence="1 2" key="1">
    <citation type="journal article" date="2018" name="Sci. Rep.">
        <title>Genome sequence of the cauliflower mushroom Sparassis crispa (Hanabiratake) and its association with beneficial usage.</title>
        <authorList>
            <person name="Kiyama R."/>
            <person name="Furutani Y."/>
            <person name="Kawaguchi K."/>
            <person name="Nakanishi T."/>
        </authorList>
    </citation>
    <scope>NUCLEOTIDE SEQUENCE [LARGE SCALE GENOMIC DNA]</scope>
</reference>
<organism evidence="1 2">
    <name type="scientific">Sparassis crispa</name>
    <dbReference type="NCBI Taxonomy" id="139825"/>
    <lineage>
        <taxon>Eukaryota</taxon>
        <taxon>Fungi</taxon>
        <taxon>Dikarya</taxon>
        <taxon>Basidiomycota</taxon>
        <taxon>Agaricomycotina</taxon>
        <taxon>Agaricomycetes</taxon>
        <taxon>Polyporales</taxon>
        <taxon>Sparassidaceae</taxon>
        <taxon>Sparassis</taxon>
    </lineage>
</organism>
<dbReference type="EMBL" id="BFAD01000005">
    <property type="protein sequence ID" value="GBE83915.1"/>
    <property type="molecule type" value="Genomic_DNA"/>
</dbReference>
<dbReference type="AlphaFoldDB" id="A0A401GNW5"/>
<dbReference type="GeneID" id="38780832"/>
<name>A0A401GNW5_9APHY</name>
<evidence type="ECO:0000313" key="2">
    <source>
        <dbReference type="Proteomes" id="UP000287166"/>
    </source>
</evidence>
<dbReference type="Proteomes" id="UP000287166">
    <property type="component" value="Unassembled WGS sequence"/>
</dbReference>
<comment type="caution">
    <text evidence="1">The sequence shown here is derived from an EMBL/GenBank/DDBJ whole genome shotgun (WGS) entry which is preliminary data.</text>
</comment>
<dbReference type="InParanoid" id="A0A401GNW5"/>